<dbReference type="RefSeq" id="WP_139092205.1">
    <property type="nucleotide sequence ID" value="NZ_VDGE01000012.1"/>
</dbReference>
<proteinExistence type="inferred from homology"/>
<evidence type="ECO:0000313" key="3">
    <source>
        <dbReference type="EMBL" id="TNC73555.1"/>
    </source>
</evidence>
<comment type="caution">
    <text evidence="3">The sequence shown here is derived from an EMBL/GenBank/DDBJ whole genome shotgun (WGS) entry which is preliminary data.</text>
</comment>
<dbReference type="AlphaFoldDB" id="A0A5C4NI58"/>
<evidence type="ECO:0000313" key="4">
    <source>
        <dbReference type="Proteomes" id="UP000305681"/>
    </source>
</evidence>
<reference evidence="3 4" key="1">
    <citation type="submission" date="2019-06" db="EMBL/GenBank/DDBJ databases">
        <title>Genome sequence of Janthinobacterium lividum UCD_MED1.</title>
        <authorList>
            <person name="De Leon M.E."/>
            <person name="Jospin G."/>
        </authorList>
    </citation>
    <scope>NUCLEOTIDE SEQUENCE [LARGE SCALE GENOMIC DNA]</scope>
    <source>
        <strain evidence="3 4">UCD_MED1</strain>
    </source>
</reference>
<protein>
    <submittedName>
        <fullName evidence="3">YciI family protein</fullName>
    </submittedName>
</protein>
<gene>
    <name evidence="3" type="ORF">FHI69_23470</name>
</gene>
<dbReference type="Gene3D" id="3.30.70.1060">
    <property type="entry name" value="Dimeric alpha+beta barrel"/>
    <property type="match status" value="1"/>
</dbReference>
<name>A0A5C4NI58_9BURK</name>
<dbReference type="Proteomes" id="UP000305681">
    <property type="component" value="Unassembled WGS sequence"/>
</dbReference>
<comment type="similarity">
    <text evidence="1">Belongs to the YciI family.</text>
</comment>
<evidence type="ECO:0000256" key="1">
    <source>
        <dbReference type="ARBA" id="ARBA00007689"/>
    </source>
</evidence>
<accession>A0A5C4NI58</accession>
<dbReference type="InterPro" id="IPR011008">
    <property type="entry name" value="Dimeric_a/b-barrel"/>
</dbReference>
<evidence type="ECO:0000259" key="2">
    <source>
        <dbReference type="Pfam" id="PF03795"/>
    </source>
</evidence>
<dbReference type="SUPFAM" id="SSF54909">
    <property type="entry name" value="Dimeric alpha+beta barrel"/>
    <property type="match status" value="1"/>
</dbReference>
<dbReference type="PANTHER" id="PTHR35174:SF3">
    <property type="entry name" value="BLL7171 PROTEIN"/>
    <property type="match status" value="1"/>
</dbReference>
<dbReference type="PANTHER" id="PTHR35174">
    <property type="entry name" value="BLL7171 PROTEIN-RELATED"/>
    <property type="match status" value="1"/>
</dbReference>
<sequence>MEYLILIYADEVRYAAMPDEQMASLMADFASYTQALEAAGVLRGGAELAPVGSATCVRVRNGKPVITDGPFAETKEQLGGYYLLACANLDEALAWAGRCPAASLGTIEVRPVTA</sequence>
<dbReference type="EMBL" id="VDGE01000012">
    <property type="protein sequence ID" value="TNC73555.1"/>
    <property type="molecule type" value="Genomic_DNA"/>
</dbReference>
<organism evidence="3 4">
    <name type="scientific">Janthinobacterium lividum</name>
    <dbReference type="NCBI Taxonomy" id="29581"/>
    <lineage>
        <taxon>Bacteria</taxon>
        <taxon>Pseudomonadati</taxon>
        <taxon>Pseudomonadota</taxon>
        <taxon>Betaproteobacteria</taxon>
        <taxon>Burkholderiales</taxon>
        <taxon>Oxalobacteraceae</taxon>
        <taxon>Janthinobacterium</taxon>
    </lineage>
</organism>
<dbReference type="InterPro" id="IPR005545">
    <property type="entry name" value="YCII"/>
</dbReference>
<dbReference type="Pfam" id="PF03795">
    <property type="entry name" value="YCII"/>
    <property type="match status" value="1"/>
</dbReference>
<feature type="domain" description="YCII-related" evidence="2">
    <location>
        <begin position="1"/>
        <end position="113"/>
    </location>
</feature>